<feature type="transmembrane region" description="Helical" evidence="1">
    <location>
        <begin position="111"/>
        <end position="130"/>
    </location>
</feature>
<keyword evidence="1" id="KW-0812">Transmembrane</keyword>
<keyword evidence="3" id="KW-1185">Reference proteome</keyword>
<comment type="caution">
    <text evidence="2">The sequence shown here is derived from an EMBL/GenBank/DDBJ whole genome shotgun (WGS) entry which is preliminary data.</text>
</comment>
<protein>
    <submittedName>
        <fullName evidence="2">Uncharacterized protein</fullName>
    </submittedName>
</protein>
<proteinExistence type="predicted"/>
<reference evidence="2 3" key="1">
    <citation type="submission" date="2018-03" db="EMBL/GenBank/DDBJ databases">
        <title>Genomic Encyclopedia of Type Strains, Phase III (KMG-III): the genomes of soil and plant-associated and newly described type strains.</title>
        <authorList>
            <person name="Whitman W."/>
        </authorList>
    </citation>
    <scope>NUCLEOTIDE SEQUENCE [LARGE SCALE GENOMIC DNA]</scope>
    <source>
        <strain evidence="2 3">CGMCC 4.7067</strain>
    </source>
</reference>
<dbReference type="EMBL" id="PVTJ01000001">
    <property type="protein sequence ID" value="PRY61857.1"/>
    <property type="molecule type" value="Genomic_DNA"/>
</dbReference>
<evidence type="ECO:0000256" key="1">
    <source>
        <dbReference type="SAM" id="Phobius"/>
    </source>
</evidence>
<keyword evidence="1" id="KW-0472">Membrane</keyword>
<organism evidence="2 3">
    <name type="scientific">Glycomyces artemisiae</name>
    <dbReference type="NCBI Taxonomy" id="1076443"/>
    <lineage>
        <taxon>Bacteria</taxon>
        <taxon>Bacillati</taxon>
        <taxon>Actinomycetota</taxon>
        <taxon>Actinomycetes</taxon>
        <taxon>Glycomycetales</taxon>
        <taxon>Glycomycetaceae</taxon>
        <taxon>Glycomyces</taxon>
    </lineage>
</organism>
<feature type="transmembrane region" description="Helical" evidence="1">
    <location>
        <begin position="30"/>
        <end position="50"/>
    </location>
</feature>
<sequence length="149" mass="15870">MNETDADMGAVTESHGDSARPWTLTAAAGVFWLLATGLVAAGAWALIQIATGDVDTVSGAVGIALLAWLAALYYWFIGRRLLQSRDIVAQAVFQALLWLPVGYYLRESAHPVIGVAAWALAAVLLALILCGPSRRAVGFGERRPFSESE</sequence>
<evidence type="ECO:0000313" key="3">
    <source>
        <dbReference type="Proteomes" id="UP000238176"/>
    </source>
</evidence>
<dbReference type="AlphaFoldDB" id="A0A2T0UVJ5"/>
<name>A0A2T0UVJ5_9ACTN</name>
<dbReference type="RefSeq" id="WP_106361939.1">
    <property type="nucleotide sequence ID" value="NZ_PVTJ01000001.1"/>
</dbReference>
<accession>A0A2T0UVJ5</accession>
<evidence type="ECO:0000313" key="2">
    <source>
        <dbReference type="EMBL" id="PRY61857.1"/>
    </source>
</evidence>
<dbReference type="OrthoDB" id="5191221at2"/>
<feature type="transmembrane region" description="Helical" evidence="1">
    <location>
        <begin position="87"/>
        <end position="105"/>
    </location>
</feature>
<gene>
    <name evidence="2" type="ORF">B0I28_101181</name>
</gene>
<keyword evidence="1" id="KW-1133">Transmembrane helix</keyword>
<feature type="transmembrane region" description="Helical" evidence="1">
    <location>
        <begin position="56"/>
        <end position="75"/>
    </location>
</feature>
<dbReference type="Proteomes" id="UP000238176">
    <property type="component" value="Unassembled WGS sequence"/>
</dbReference>